<dbReference type="CDD" id="cd06193">
    <property type="entry name" value="siderophore_interacting"/>
    <property type="match status" value="1"/>
</dbReference>
<sequence length="273" mass="29984">MTTLAVRVMPAHESQRYAAFLRQLEVLEVRDLSARMRRLTLAGPQLRAHVGPNGPVPGFASRGPDDHVKLFFPDPVTGVVTLPAQEGTRLRWPDDPAAISRDYTPRGYAEGSDRLDVDFVLHGHGTADAWAAQAQPGDRITIAGPRTSMMIPQAKAYLLLGDETAIPAIGNWLAMLPARARITAHILTIDRDTMPQIALRAGADVHWHRCDMADPQAMVAVMNDGAIEPETYVWAGGEFSAIAALRRHLDRLDFDPGMTDLASYWIRGKTQPL</sequence>
<evidence type="ECO:0000259" key="2">
    <source>
        <dbReference type="PROSITE" id="PS51384"/>
    </source>
</evidence>
<dbReference type="InterPro" id="IPR039261">
    <property type="entry name" value="FNR_nucleotide-bd"/>
</dbReference>
<dbReference type="AlphaFoldDB" id="A0A533I6A2"/>
<feature type="domain" description="FAD-binding FR-type" evidence="2">
    <location>
        <begin position="19"/>
        <end position="152"/>
    </location>
</feature>
<organism evidence="3 4">
    <name type="scientific">Paracoccus denitrificans</name>
    <dbReference type="NCBI Taxonomy" id="266"/>
    <lineage>
        <taxon>Bacteria</taxon>
        <taxon>Pseudomonadati</taxon>
        <taxon>Pseudomonadota</taxon>
        <taxon>Alphaproteobacteria</taxon>
        <taxon>Rhodobacterales</taxon>
        <taxon>Paracoccaceae</taxon>
        <taxon>Paracoccus</taxon>
    </lineage>
</organism>
<dbReference type="InterPro" id="IPR013113">
    <property type="entry name" value="SIP_FAD-bd"/>
</dbReference>
<gene>
    <name evidence="3" type="ORF">DI616_14250</name>
</gene>
<proteinExistence type="inferred from homology"/>
<evidence type="ECO:0000256" key="1">
    <source>
        <dbReference type="ARBA" id="ARBA00035644"/>
    </source>
</evidence>
<evidence type="ECO:0000313" key="3">
    <source>
        <dbReference type="EMBL" id="TKW65560.1"/>
    </source>
</evidence>
<dbReference type="InterPro" id="IPR017938">
    <property type="entry name" value="Riboflavin_synthase-like_b-brl"/>
</dbReference>
<dbReference type="Gene3D" id="2.40.30.10">
    <property type="entry name" value="Translation factors"/>
    <property type="match status" value="1"/>
</dbReference>
<comment type="caution">
    <text evidence="3">The sequence shown here is derived from an EMBL/GenBank/DDBJ whole genome shotgun (WGS) entry which is preliminary data.</text>
</comment>
<dbReference type="InterPro" id="IPR017927">
    <property type="entry name" value="FAD-bd_FR_type"/>
</dbReference>
<accession>A0A533I6A2</accession>
<dbReference type="Gene3D" id="3.40.50.80">
    <property type="entry name" value="Nucleotide-binding domain of ferredoxin-NADP reductase (FNR) module"/>
    <property type="match status" value="1"/>
</dbReference>
<dbReference type="Pfam" id="PF04954">
    <property type="entry name" value="SIP"/>
    <property type="match status" value="1"/>
</dbReference>
<dbReference type="GO" id="GO:0016491">
    <property type="term" value="F:oxidoreductase activity"/>
    <property type="evidence" value="ECO:0007669"/>
    <property type="project" value="InterPro"/>
</dbReference>
<name>A0A533I6A2_PARDE</name>
<protein>
    <submittedName>
        <fullName evidence="3">Siderophore-interacting protein</fullName>
    </submittedName>
</protein>
<dbReference type="SUPFAM" id="SSF63380">
    <property type="entry name" value="Riboflavin synthase domain-like"/>
    <property type="match status" value="1"/>
</dbReference>
<dbReference type="Pfam" id="PF08021">
    <property type="entry name" value="FAD_binding_9"/>
    <property type="match status" value="1"/>
</dbReference>
<dbReference type="EMBL" id="VAFL01000012">
    <property type="protein sequence ID" value="TKW65560.1"/>
    <property type="molecule type" value="Genomic_DNA"/>
</dbReference>
<dbReference type="InterPro" id="IPR007037">
    <property type="entry name" value="SIP_rossman_dom"/>
</dbReference>
<dbReference type="InterPro" id="IPR039374">
    <property type="entry name" value="SIP_fam"/>
</dbReference>
<dbReference type="PANTHER" id="PTHR30157">
    <property type="entry name" value="FERRIC REDUCTASE, NADPH-DEPENDENT"/>
    <property type="match status" value="1"/>
</dbReference>
<dbReference type="Proteomes" id="UP000315344">
    <property type="component" value="Unassembled WGS sequence"/>
</dbReference>
<dbReference type="PANTHER" id="PTHR30157:SF0">
    <property type="entry name" value="NADPH-DEPENDENT FERRIC-CHELATE REDUCTASE"/>
    <property type="match status" value="1"/>
</dbReference>
<evidence type="ECO:0000313" key="4">
    <source>
        <dbReference type="Proteomes" id="UP000315344"/>
    </source>
</evidence>
<dbReference type="PROSITE" id="PS51384">
    <property type="entry name" value="FAD_FR"/>
    <property type="match status" value="1"/>
</dbReference>
<reference evidence="3 4" key="1">
    <citation type="journal article" date="2017" name="Nat. Commun.">
        <title>In situ click chemistry generation of cyclooxygenase-2 inhibitors.</title>
        <authorList>
            <person name="Bhardwaj A."/>
            <person name="Kaur J."/>
            <person name="Wuest M."/>
            <person name="Wuest F."/>
        </authorList>
    </citation>
    <scope>NUCLEOTIDE SEQUENCE [LARGE SCALE GENOMIC DNA]</scope>
    <source>
        <strain evidence="3">S2_012_000_R3_94</strain>
    </source>
</reference>
<comment type="similarity">
    <text evidence="1">Belongs to the SIP oxidoreductase family.</text>
</comment>